<gene>
    <name evidence="1" type="ORF">IscW_ISCW007257</name>
</gene>
<dbReference type="AlphaFoldDB" id="B7PVH0"/>
<dbReference type="VEuPathDB" id="VectorBase:ISCW007257"/>
<evidence type="ECO:0000313" key="1">
    <source>
        <dbReference type="EMBL" id="EEC10592.1"/>
    </source>
</evidence>
<proteinExistence type="predicted"/>
<reference evidence="2" key="2">
    <citation type="submission" date="2020-05" db="UniProtKB">
        <authorList>
            <consortium name="EnsemblMetazoa"/>
        </authorList>
    </citation>
    <scope>IDENTIFICATION</scope>
    <source>
        <strain evidence="2">wikel</strain>
    </source>
</reference>
<organism>
    <name type="scientific">Ixodes scapularis</name>
    <name type="common">Black-legged tick</name>
    <name type="synonym">Deer tick</name>
    <dbReference type="NCBI Taxonomy" id="6945"/>
    <lineage>
        <taxon>Eukaryota</taxon>
        <taxon>Metazoa</taxon>
        <taxon>Ecdysozoa</taxon>
        <taxon>Arthropoda</taxon>
        <taxon>Chelicerata</taxon>
        <taxon>Arachnida</taxon>
        <taxon>Acari</taxon>
        <taxon>Parasitiformes</taxon>
        <taxon>Ixodida</taxon>
        <taxon>Ixodoidea</taxon>
        <taxon>Ixodidae</taxon>
        <taxon>Ixodinae</taxon>
        <taxon>Ixodes</taxon>
    </lineage>
</organism>
<dbReference type="EnsemblMetazoa" id="ISCW007257-RA">
    <property type="protein sequence ID" value="ISCW007257-PA"/>
    <property type="gene ID" value="ISCW007257"/>
</dbReference>
<dbReference type="HOGENOM" id="CLU_154825_0_0_1"/>
<keyword evidence="3" id="KW-1185">Reference proteome</keyword>
<evidence type="ECO:0000313" key="2">
    <source>
        <dbReference type="EnsemblMetazoa" id="ISCW007257-PA"/>
    </source>
</evidence>
<dbReference type="PaxDb" id="6945-B7PVH0"/>
<dbReference type="VEuPathDB" id="VectorBase:ISCI007257"/>
<dbReference type="Proteomes" id="UP000001555">
    <property type="component" value="Unassembled WGS sequence"/>
</dbReference>
<dbReference type="EMBL" id="ABJB010620667">
    <property type="status" value="NOT_ANNOTATED_CDS"/>
    <property type="molecule type" value="Genomic_DNA"/>
</dbReference>
<protein>
    <submittedName>
        <fullName evidence="1 2">Uncharacterized protein</fullName>
    </submittedName>
</protein>
<sequence length="137" mass="15596">MAKKTRFLCKAREIMRCWKKSAFCVKSLLQTHFVRVPPIEKHAGMVLACTICRRATVFLRSKKAICFHRRHHGNELRMTFSNGACTTGERVNPPLACVHADSLRLLITKLLRPVQTLAFDCVALRSESESPAHLCFE</sequence>
<reference evidence="1 3" key="1">
    <citation type="submission" date="2008-03" db="EMBL/GenBank/DDBJ databases">
        <title>Annotation of Ixodes scapularis.</title>
        <authorList>
            <consortium name="Ixodes scapularis Genome Project Consortium"/>
            <person name="Caler E."/>
            <person name="Hannick L.I."/>
            <person name="Bidwell S."/>
            <person name="Joardar V."/>
            <person name="Thiagarajan M."/>
            <person name="Amedeo P."/>
            <person name="Galinsky K.J."/>
            <person name="Schobel S."/>
            <person name="Inman J."/>
            <person name="Hostetler J."/>
            <person name="Miller J."/>
            <person name="Hammond M."/>
            <person name="Megy K."/>
            <person name="Lawson D."/>
            <person name="Kodira C."/>
            <person name="Sutton G."/>
            <person name="Meyer J."/>
            <person name="Hill C.A."/>
            <person name="Birren B."/>
            <person name="Nene V."/>
            <person name="Collins F."/>
            <person name="Alarcon-Chaidez F."/>
            <person name="Wikel S."/>
            <person name="Strausberg R."/>
        </authorList>
    </citation>
    <scope>NUCLEOTIDE SEQUENCE [LARGE SCALE GENOMIC DNA]</scope>
    <source>
        <strain evidence="3">Wikel</strain>
        <strain evidence="1">Wikel colony</strain>
    </source>
</reference>
<dbReference type="EMBL" id="DS799611">
    <property type="protein sequence ID" value="EEC10592.1"/>
    <property type="molecule type" value="Genomic_DNA"/>
</dbReference>
<dbReference type="InParanoid" id="B7PVH0"/>
<name>B7PVH0_IXOSC</name>
<accession>B7PVH0</accession>
<evidence type="ECO:0000313" key="3">
    <source>
        <dbReference type="Proteomes" id="UP000001555"/>
    </source>
</evidence>